<dbReference type="Proteomes" id="UP000199271">
    <property type="component" value="Unassembled WGS sequence"/>
</dbReference>
<keyword evidence="6" id="KW-1185">Reference proteome</keyword>
<accession>A0A9Q3SVZ6</accession>
<organism evidence="5 7">
    <name type="scientific">Leuconostoc gasicomitatum</name>
    <dbReference type="NCBI Taxonomy" id="115778"/>
    <lineage>
        <taxon>Bacteria</taxon>
        <taxon>Bacillati</taxon>
        <taxon>Bacillota</taxon>
        <taxon>Bacilli</taxon>
        <taxon>Lactobacillales</taxon>
        <taxon>Lactobacillaceae</taxon>
        <taxon>Leuconostoc</taxon>
        <taxon>Leuconostoc gelidum group</taxon>
    </lineage>
</organism>
<evidence type="ECO:0000313" key="6">
    <source>
        <dbReference type="Proteomes" id="UP000199271"/>
    </source>
</evidence>
<dbReference type="Gene3D" id="3.90.79.10">
    <property type="entry name" value="Nucleoside Triphosphate Pyrophosphohydrolase"/>
    <property type="match status" value="1"/>
</dbReference>
<evidence type="ECO:0000259" key="3">
    <source>
        <dbReference type="PROSITE" id="PS51462"/>
    </source>
</evidence>
<dbReference type="SUPFAM" id="SSF55811">
    <property type="entry name" value="Nudix"/>
    <property type="match status" value="1"/>
</dbReference>
<evidence type="ECO:0000313" key="4">
    <source>
        <dbReference type="EMBL" id="CUW11680.1"/>
    </source>
</evidence>
<gene>
    <name evidence="4" type="ORF">C122C_0970</name>
    <name evidence="5" type="ORF">KIJ12_06465</name>
</gene>
<dbReference type="OMA" id="GGKEFRH"/>
<dbReference type="AlphaFoldDB" id="A0A9Q3SVZ6"/>
<proteinExistence type="predicted"/>
<reference evidence="4 6" key="1">
    <citation type="submission" date="2015-12" db="EMBL/GenBank/DDBJ databases">
        <authorList>
            <person name="Andreevskaya M."/>
        </authorList>
    </citation>
    <scope>NUCLEOTIDE SEQUENCE [LARGE SCALE GENOMIC DNA]</scope>
    <source>
        <strain evidence="4 6">C122c</strain>
    </source>
</reference>
<dbReference type="Pfam" id="PF00293">
    <property type="entry name" value="NUDIX"/>
    <property type="match status" value="1"/>
</dbReference>
<comment type="caution">
    <text evidence="5">The sequence shown here is derived from an EMBL/GenBank/DDBJ whole genome shotgun (WGS) entry which is preliminary data.</text>
</comment>
<dbReference type="PANTHER" id="PTHR43046:SF2">
    <property type="entry name" value="8-OXO-DGTP DIPHOSPHATASE-RELATED"/>
    <property type="match status" value="1"/>
</dbReference>
<dbReference type="InterPro" id="IPR015797">
    <property type="entry name" value="NUDIX_hydrolase-like_dom_sf"/>
</dbReference>
<sequence>MVLKKNYIARMREKIGHEGMIFVSAYGILWNEQHDKILLEKRWDSDEGWGFPGGYLEYGDSPTQAVIREFKEETGLDVEVVRMLGLSTNITDENSWGDAQESIGIGFEMRYLGGTLCKDGTETVDLEYVSVVPEPKMFVPQAQKTIHSVLTENEVSDKPWIREHGE</sequence>
<dbReference type="GeneID" id="34302052"/>
<evidence type="ECO:0000313" key="5">
    <source>
        <dbReference type="EMBL" id="MBZ5962786.1"/>
    </source>
</evidence>
<keyword evidence="2 4" id="KW-0378">Hydrolase</keyword>
<dbReference type="InterPro" id="IPR000086">
    <property type="entry name" value="NUDIX_hydrolase_dom"/>
</dbReference>
<comment type="cofactor">
    <cofactor evidence="1">
        <name>Mg(2+)</name>
        <dbReference type="ChEBI" id="CHEBI:18420"/>
    </cofactor>
</comment>
<evidence type="ECO:0000256" key="1">
    <source>
        <dbReference type="ARBA" id="ARBA00001946"/>
    </source>
</evidence>
<dbReference type="InterPro" id="IPR020476">
    <property type="entry name" value="Nudix_hydrolase"/>
</dbReference>
<reference evidence="5" key="2">
    <citation type="submission" date="2021-05" db="EMBL/GenBank/DDBJ databases">
        <title>Pangenome of Leuconostoc gelidum warrants species status for Leuconostoc gelidum subsp. gasicomitatum.</title>
        <authorList>
            <person name="Johansson P."/>
            <person name="Sade E."/>
            <person name="Hultman J."/>
            <person name="Auvinen P."/>
            <person name="Bjorkroth J."/>
        </authorList>
    </citation>
    <scope>NUCLEOTIDE SEQUENCE</scope>
    <source>
        <strain evidence="5">A.21.4</strain>
    </source>
</reference>
<dbReference type="Proteomes" id="UP000752647">
    <property type="component" value="Unassembled WGS sequence"/>
</dbReference>
<evidence type="ECO:0000256" key="2">
    <source>
        <dbReference type="ARBA" id="ARBA00022801"/>
    </source>
</evidence>
<dbReference type="RefSeq" id="WP_010382350.1">
    <property type="nucleotide sequence ID" value="NZ_BPKT01000007.1"/>
</dbReference>
<dbReference type="EMBL" id="JAHBFI010000016">
    <property type="protein sequence ID" value="MBZ5962786.1"/>
    <property type="molecule type" value="Genomic_DNA"/>
</dbReference>
<protein>
    <submittedName>
        <fullName evidence="5">NUDIX domain-containing protein</fullName>
    </submittedName>
    <submittedName>
        <fullName evidence="4">NUDIX family hydrolase</fullName>
    </submittedName>
</protein>
<dbReference type="PROSITE" id="PS51462">
    <property type="entry name" value="NUDIX"/>
    <property type="match status" value="1"/>
</dbReference>
<dbReference type="GO" id="GO:0016787">
    <property type="term" value="F:hydrolase activity"/>
    <property type="evidence" value="ECO:0007669"/>
    <property type="project" value="UniProtKB-KW"/>
</dbReference>
<name>A0A9Q3SVZ6_9LACO</name>
<evidence type="ECO:0000313" key="7">
    <source>
        <dbReference type="Proteomes" id="UP000752647"/>
    </source>
</evidence>
<dbReference type="PANTHER" id="PTHR43046">
    <property type="entry name" value="GDP-MANNOSE MANNOSYL HYDROLASE"/>
    <property type="match status" value="1"/>
</dbReference>
<feature type="domain" description="Nudix hydrolase" evidence="3">
    <location>
        <begin position="20"/>
        <end position="166"/>
    </location>
</feature>
<dbReference type="EMBL" id="FBSY01000007">
    <property type="protein sequence ID" value="CUW11680.1"/>
    <property type="molecule type" value="Genomic_DNA"/>
</dbReference>
<dbReference type="PRINTS" id="PR00502">
    <property type="entry name" value="NUDIXFAMILY"/>
</dbReference>